<accession>A0A553ZRF2</accession>
<evidence type="ECO:0000256" key="1">
    <source>
        <dbReference type="SAM" id="MobiDB-lite"/>
    </source>
</evidence>
<protein>
    <submittedName>
        <fullName evidence="3">Serine/threonine protein kinase</fullName>
    </submittedName>
</protein>
<feature type="transmembrane region" description="Helical" evidence="2">
    <location>
        <begin position="73"/>
        <end position="92"/>
    </location>
</feature>
<feature type="compositionally biased region" description="Low complexity" evidence="1">
    <location>
        <begin position="19"/>
        <end position="29"/>
    </location>
</feature>
<keyword evidence="3" id="KW-0723">Serine/threonine-protein kinase</keyword>
<feature type="compositionally biased region" description="Pro residues" evidence="1">
    <location>
        <begin position="8"/>
        <end position="18"/>
    </location>
</feature>
<evidence type="ECO:0000313" key="4">
    <source>
        <dbReference type="Proteomes" id="UP000320888"/>
    </source>
</evidence>
<organism evidence="3 4">
    <name type="scientific">Streptomyces benahoarensis</name>
    <dbReference type="NCBI Taxonomy" id="2595054"/>
    <lineage>
        <taxon>Bacteria</taxon>
        <taxon>Bacillati</taxon>
        <taxon>Actinomycetota</taxon>
        <taxon>Actinomycetes</taxon>
        <taxon>Kitasatosporales</taxon>
        <taxon>Streptomycetaceae</taxon>
        <taxon>Streptomyces</taxon>
    </lineage>
</organism>
<keyword evidence="3" id="KW-0808">Transferase</keyword>
<dbReference type="Proteomes" id="UP000320888">
    <property type="component" value="Unassembled WGS sequence"/>
</dbReference>
<keyword evidence="2" id="KW-1133">Transmembrane helix</keyword>
<comment type="caution">
    <text evidence="3">The sequence shown here is derived from an EMBL/GenBank/DDBJ whole genome shotgun (WGS) entry which is preliminary data.</text>
</comment>
<feature type="compositionally biased region" description="Polar residues" evidence="1">
    <location>
        <begin position="30"/>
        <end position="40"/>
    </location>
</feature>
<sequence length="95" mass="9500">VPVAAPHIPAPATPPGTPPSGTYRPTSGSWQQPPATRPYTSPQPPAAAPPVPPGVPEPAAPVAVRRPGPPAKVAVPVLVVALLCIAFGIWALTVS</sequence>
<keyword evidence="2" id="KW-0812">Transmembrane</keyword>
<feature type="compositionally biased region" description="Pro residues" evidence="1">
    <location>
        <begin position="41"/>
        <end position="59"/>
    </location>
</feature>
<reference evidence="3 4" key="1">
    <citation type="submission" date="2019-07" db="EMBL/GenBank/DDBJ databases">
        <title>Draft genome for Streptomyces benahoarensis MZ03-48.</title>
        <authorList>
            <person name="Gonzalez-Pimentel J.L."/>
        </authorList>
    </citation>
    <scope>NUCLEOTIDE SEQUENCE [LARGE SCALE GENOMIC DNA]</scope>
    <source>
        <strain evidence="3 4">MZ03-48</strain>
    </source>
</reference>
<dbReference type="GO" id="GO:0004674">
    <property type="term" value="F:protein serine/threonine kinase activity"/>
    <property type="evidence" value="ECO:0007669"/>
    <property type="project" value="UniProtKB-KW"/>
</dbReference>
<dbReference type="AlphaFoldDB" id="A0A553ZRF2"/>
<feature type="region of interest" description="Disordered" evidence="1">
    <location>
        <begin position="1"/>
        <end position="67"/>
    </location>
</feature>
<feature type="non-terminal residue" evidence="3">
    <location>
        <position position="1"/>
    </location>
</feature>
<gene>
    <name evidence="3" type="ORF">FNZ23_01300</name>
</gene>
<dbReference type="EMBL" id="VKLS01000005">
    <property type="protein sequence ID" value="TSB44059.1"/>
    <property type="molecule type" value="Genomic_DNA"/>
</dbReference>
<name>A0A553ZRF2_9ACTN</name>
<evidence type="ECO:0000313" key="3">
    <source>
        <dbReference type="EMBL" id="TSB44059.1"/>
    </source>
</evidence>
<keyword evidence="2" id="KW-0472">Membrane</keyword>
<proteinExistence type="predicted"/>
<evidence type="ECO:0000256" key="2">
    <source>
        <dbReference type="SAM" id="Phobius"/>
    </source>
</evidence>
<keyword evidence="4" id="KW-1185">Reference proteome</keyword>
<keyword evidence="3" id="KW-0418">Kinase</keyword>